<gene>
    <name evidence="1" type="ORF">RGQ29_027618</name>
</gene>
<evidence type="ECO:0000313" key="2">
    <source>
        <dbReference type="Proteomes" id="UP001324115"/>
    </source>
</evidence>
<protein>
    <submittedName>
        <fullName evidence="1">Uncharacterized protein</fullName>
    </submittedName>
</protein>
<evidence type="ECO:0000313" key="1">
    <source>
        <dbReference type="EMBL" id="KAK4577179.1"/>
    </source>
</evidence>
<sequence>MEKEAMWREKIWKDSQAFATIRPPYPPPVWSLCFSPKFAGKKTNVLSRVSLLLKNPSFHEKKKCKGRKMSPSAY</sequence>
<comment type="caution">
    <text evidence="1">The sequence shown here is derived from an EMBL/GenBank/DDBJ whole genome shotgun (WGS) entry which is preliminary data.</text>
</comment>
<dbReference type="EMBL" id="JAXUIC010000008">
    <property type="protein sequence ID" value="KAK4577179.1"/>
    <property type="molecule type" value="Genomic_DNA"/>
</dbReference>
<proteinExistence type="predicted"/>
<organism evidence="1 2">
    <name type="scientific">Quercus rubra</name>
    <name type="common">Northern red oak</name>
    <name type="synonym">Quercus borealis</name>
    <dbReference type="NCBI Taxonomy" id="3512"/>
    <lineage>
        <taxon>Eukaryota</taxon>
        <taxon>Viridiplantae</taxon>
        <taxon>Streptophyta</taxon>
        <taxon>Embryophyta</taxon>
        <taxon>Tracheophyta</taxon>
        <taxon>Spermatophyta</taxon>
        <taxon>Magnoliopsida</taxon>
        <taxon>eudicotyledons</taxon>
        <taxon>Gunneridae</taxon>
        <taxon>Pentapetalae</taxon>
        <taxon>rosids</taxon>
        <taxon>fabids</taxon>
        <taxon>Fagales</taxon>
        <taxon>Fagaceae</taxon>
        <taxon>Quercus</taxon>
    </lineage>
</organism>
<name>A0AAN7EPY7_QUERU</name>
<accession>A0AAN7EPY7</accession>
<dbReference type="AlphaFoldDB" id="A0AAN7EPY7"/>
<reference evidence="1 2" key="1">
    <citation type="journal article" date="2023" name="G3 (Bethesda)">
        <title>A haplotype-resolved chromosome-scale genome for Quercus rubra L. provides insights into the genetics of adaptive traits for red oak species.</title>
        <authorList>
            <person name="Kapoor B."/>
            <person name="Jenkins J."/>
            <person name="Schmutz J."/>
            <person name="Zhebentyayeva T."/>
            <person name="Kuelheim C."/>
            <person name="Coggeshall M."/>
            <person name="Heim C."/>
            <person name="Lasky J.R."/>
            <person name="Leites L."/>
            <person name="Islam-Faridi N."/>
            <person name="Romero-Severson J."/>
            <person name="DeLeo V.L."/>
            <person name="Lucas S.M."/>
            <person name="Lazic D."/>
            <person name="Gailing O."/>
            <person name="Carlson J."/>
            <person name="Staton M."/>
        </authorList>
    </citation>
    <scope>NUCLEOTIDE SEQUENCE [LARGE SCALE GENOMIC DNA]</scope>
    <source>
        <strain evidence="1">Pseudo-F2</strain>
    </source>
</reference>
<keyword evidence="2" id="KW-1185">Reference proteome</keyword>
<dbReference type="Proteomes" id="UP001324115">
    <property type="component" value="Unassembled WGS sequence"/>
</dbReference>